<dbReference type="Proteomes" id="UP001284601">
    <property type="component" value="Unassembled WGS sequence"/>
</dbReference>
<gene>
    <name evidence="1" type="ORF">R7226_01090</name>
</gene>
<proteinExistence type="predicted"/>
<dbReference type="EMBL" id="JAWSTH010000001">
    <property type="protein sequence ID" value="MDW5592913.1"/>
    <property type="molecule type" value="Genomic_DNA"/>
</dbReference>
<dbReference type="RefSeq" id="WP_318595170.1">
    <property type="nucleotide sequence ID" value="NZ_JAWSTH010000001.1"/>
</dbReference>
<reference evidence="1 2" key="2">
    <citation type="submission" date="2023-10" db="EMBL/GenBank/DDBJ databases">
        <authorList>
            <person name="Han X.F."/>
        </authorList>
    </citation>
    <scope>NUCLEOTIDE SEQUENCE [LARGE SCALE GENOMIC DNA]</scope>
    <source>
        <strain evidence="1 2">KCTC 39840</strain>
    </source>
</reference>
<keyword evidence="2" id="KW-1185">Reference proteome</keyword>
<organism evidence="1 2">
    <name type="scientific">Conexibacter stalactiti</name>
    <dbReference type="NCBI Taxonomy" id="1940611"/>
    <lineage>
        <taxon>Bacteria</taxon>
        <taxon>Bacillati</taxon>
        <taxon>Actinomycetota</taxon>
        <taxon>Thermoleophilia</taxon>
        <taxon>Solirubrobacterales</taxon>
        <taxon>Conexibacteraceae</taxon>
        <taxon>Conexibacter</taxon>
    </lineage>
</organism>
<protein>
    <recommendedName>
        <fullName evidence="3">Neutral/alkaline non-lysosomal ceramidase N-terminal domain-containing protein</fullName>
    </recommendedName>
</protein>
<name>A0ABU4HHY1_9ACTN</name>
<sequence length="461" mass="48959">MRTIAAPGFAGSIGVARRDVTPPIGIAQNAWGPAVERRSTGVHRPLELTALAIRDRAGAPPLVLVAFDGSWFRSPDDEWHIREAVVEAAGGDEARVLVTLSHTHSGPLLTRAAADWPGGELIAPYLDALREAAGAAAREALAGTVPATLDWATGRSDVAGARDLTVDGRPLIGWNPDAPADDTLLVGRVSSADGAVLATIVNYACHPTTLAWQNTLTSPDYVGALRETVERATGGAPCLFLLGAAGELAPREQYTGDVAVADRHGRAIGHAALAALEGLPLPGSALALHPAVESGAPLAPWWPVPHAASERLAATVEEVELSLKPPVSLDELERRWADVDPRSREERIRRAAEQQANLTSGSSVVWPVRVWQLGDAFVVAQGGECYSSFQRELRRRHPDRAVVVMNLTNWPGQAYLSPAELYASDDAYTVWQSPLAEGCLELTIEAAATAVARLVDEETAR</sequence>
<reference evidence="2" key="1">
    <citation type="submission" date="2023-07" db="EMBL/GenBank/DDBJ databases">
        <title>Conexibacter stalactiti sp. nov., isolated from stalactites in a lava cave and emended description of the genus Conexibacter.</title>
        <authorList>
            <person name="Lee S.D."/>
        </authorList>
    </citation>
    <scope>NUCLEOTIDE SEQUENCE [LARGE SCALE GENOMIC DNA]</scope>
    <source>
        <strain evidence="2">KCTC 39840</strain>
    </source>
</reference>
<evidence type="ECO:0008006" key="3">
    <source>
        <dbReference type="Google" id="ProtNLM"/>
    </source>
</evidence>
<evidence type="ECO:0000313" key="2">
    <source>
        <dbReference type="Proteomes" id="UP001284601"/>
    </source>
</evidence>
<comment type="caution">
    <text evidence="1">The sequence shown here is derived from an EMBL/GenBank/DDBJ whole genome shotgun (WGS) entry which is preliminary data.</text>
</comment>
<accession>A0ABU4HHY1</accession>
<evidence type="ECO:0000313" key="1">
    <source>
        <dbReference type="EMBL" id="MDW5592913.1"/>
    </source>
</evidence>